<proteinExistence type="inferred from homology"/>
<accession>A0A6V8PSN6</accession>
<dbReference type="PANTHER" id="PTHR43022">
    <property type="entry name" value="PROTEIN SMF"/>
    <property type="match status" value="1"/>
</dbReference>
<dbReference type="EMBL" id="BLSB01000157">
    <property type="protein sequence ID" value="GFP35632.1"/>
    <property type="molecule type" value="Genomic_DNA"/>
</dbReference>
<name>A0A6V8PSN6_9ACTN</name>
<dbReference type="InterPro" id="IPR057666">
    <property type="entry name" value="DrpA_SLOG"/>
</dbReference>
<feature type="domain" description="DprA winged helix" evidence="3">
    <location>
        <begin position="339"/>
        <end position="390"/>
    </location>
</feature>
<dbReference type="InterPro" id="IPR041614">
    <property type="entry name" value="DprA_WH"/>
</dbReference>
<dbReference type="Pfam" id="PF02481">
    <property type="entry name" value="DNA_processg_A"/>
    <property type="match status" value="1"/>
</dbReference>
<dbReference type="Gene3D" id="3.40.50.450">
    <property type="match status" value="1"/>
</dbReference>
<evidence type="ECO:0000313" key="4">
    <source>
        <dbReference type="EMBL" id="GFP35632.1"/>
    </source>
</evidence>
<sequence length="397" mass="44586">MKDRHIRRQAQLLALLSHRRVGARGIRDHWRRRCQEASVGLLWEEACSLPVQLSMGGGGFDLREIYREAEEEIRACVKMGIRMVSLFDASYPVTLREIYDPPPILFYKGDLIERMVRDQSQNCKEGLREQMTSPSSLRTARAIAIVGSRNSTTYGRKVAETLARELSALGICVVSGLAEGIDTWAHRGAKDQKGGTIAVLGNGMDIYYPRRNRLLQEELCQKGTVLSEYRLTTPPLRHNFPARNRIISGLANGVVVVEASQDSGALITADFALEEGKSVFAIPGNIYHRNTRGTHALLKDGARLVERVEDILEELYPDLLSQKGRTISNGLFSEMEILASLSEEERLLYLQLDQEPQHIDDLSRMVDMEVNKALGILLQLEIKGFIIQEPAMNFVRA</sequence>
<evidence type="ECO:0000256" key="1">
    <source>
        <dbReference type="ARBA" id="ARBA00006525"/>
    </source>
</evidence>
<protein>
    <submittedName>
        <fullName evidence="4">DNA processing protein</fullName>
    </submittedName>
</protein>
<gene>
    <name evidence="4" type="ORF">HKBW3S43_01421</name>
</gene>
<dbReference type="AlphaFoldDB" id="A0A6V8PSN6"/>
<feature type="domain" description="Smf/DprA SLOG" evidence="2">
    <location>
        <begin position="137"/>
        <end position="315"/>
    </location>
</feature>
<dbReference type="InterPro" id="IPR036388">
    <property type="entry name" value="WH-like_DNA-bd_sf"/>
</dbReference>
<organism evidence="4 5">
    <name type="scientific">Candidatus Hakubella thermalkaliphila</name>
    <dbReference type="NCBI Taxonomy" id="2754717"/>
    <lineage>
        <taxon>Bacteria</taxon>
        <taxon>Bacillati</taxon>
        <taxon>Actinomycetota</taxon>
        <taxon>Actinomycetota incertae sedis</taxon>
        <taxon>Candidatus Hakubellales</taxon>
        <taxon>Candidatus Hakubellaceae</taxon>
        <taxon>Candidatus Hakubella</taxon>
    </lineage>
</organism>
<dbReference type="Gene3D" id="1.10.10.10">
    <property type="entry name" value="Winged helix-like DNA-binding domain superfamily/Winged helix DNA-binding domain"/>
    <property type="match status" value="1"/>
</dbReference>
<evidence type="ECO:0000259" key="3">
    <source>
        <dbReference type="Pfam" id="PF17782"/>
    </source>
</evidence>
<evidence type="ECO:0000259" key="2">
    <source>
        <dbReference type="Pfam" id="PF02481"/>
    </source>
</evidence>
<dbReference type="RefSeq" id="WP_176230180.1">
    <property type="nucleotide sequence ID" value="NZ_BLSB01000157.1"/>
</dbReference>
<reference evidence="4 5" key="1">
    <citation type="journal article" date="2020" name="Front. Microbiol.">
        <title>Single-cell genomics of novel Actinobacteria with the Wood-Ljungdahl pathway discovered in a serpentinizing system.</title>
        <authorList>
            <person name="Merino N."/>
            <person name="Kawai M."/>
            <person name="Boyd E.S."/>
            <person name="Colman D.R."/>
            <person name="McGlynn S.E."/>
            <person name="Nealson K.H."/>
            <person name="Kurokawa K."/>
            <person name="Hongoh Y."/>
        </authorList>
    </citation>
    <scope>NUCLEOTIDE SEQUENCE [LARGE SCALE GENOMIC DNA]</scope>
    <source>
        <strain evidence="4 5">S43</strain>
    </source>
</reference>
<dbReference type="PANTHER" id="PTHR43022:SF1">
    <property type="entry name" value="PROTEIN SMF"/>
    <property type="match status" value="1"/>
</dbReference>
<dbReference type="Pfam" id="PF17782">
    <property type="entry name" value="WHD_DprA"/>
    <property type="match status" value="1"/>
</dbReference>
<dbReference type="Proteomes" id="UP000576480">
    <property type="component" value="Unassembled WGS sequence"/>
</dbReference>
<comment type="caution">
    <text evidence="4">The sequence shown here is derived from an EMBL/GenBank/DDBJ whole genome shotgun (WGS) entry which is preliminary data.</text>
</comment>
<comment type="similarity">
    <text evidence="1">Belongs to the DprA/Smf family.</text>
</comment>
<dbReference type="GO" id="GO:0009294">
    <property type="term" value="P:DNA-mediated transformation"/>
    <property type="evidence" value="ECO:0007669"/>
    <property type="project" value="InterPro"/>
</dbReference>
<dbReference type="SUPFAM" id="SSF102405">
    <property type="entry name" value="MCP/YpsA-like"/>
    <property type="match status" value="1"/>
</dbReference>
<evidence type="ECO:0000313" key="5">
    <source>
        <dbReference type="Proteomes" id="UP000576480"/>
    </source>
</evidence>
<dbReference type="NCBIfam" id="TIGR00732">
    <property type="entry name" value="dprA"/>
    <property type="match status" value="1"/>
</dbReference>
<dbReference type="InterPro" id="IPR003488">
    <property type="entry name" value="DprA"/>
</dbReference>